<organism evidence="1 2">
    <name type="scientific">Symbiodinium pilosum</name>
    <name type="common">Dinoflagellate</name>
    <dbReference type="NCBI Taxonomy" id="2952"/>
    <lineage>
        <taxon>Eukaryota</taxon>
        <taxon>Sar</taxon>
        <taxon>Alveolata</taxon>
        <taxon>Dinophyceae</taxon>
        <taxon>Suessiales</taxon>
        <taxon>Symbiodiniaceae</taxon>
        <taxon>Symbiodinium</taxon>
    </lineage>
</organism>
<dbReference type="AlphaFoldDB" id="A0A812K3J9"/>
<dbReference type="OrthoDB" id="427296at2759"/>
<gene>
    <name evidence="1" type="ORF">SPIL2461_LOCUS2608</name>
</gene>
<dbReference type="EMBL" id="CAJNIZ010002891">
    <property type="protein sequence ID" value="CAE7216071.1"/>
    <property type="molecule type" value="Genomic_DNA"/>
</dbReference>
<dbReference type="Proteomes" id="UP000649617">
    <property type="component" value="Unassembled WGS sequence"/>
</dbReference>
<proteinExistence type="predicted"/>
<keyword evidence="2" id="KW-1185">Reference proteome</keyword>
<sequence>MWSELREFSLVYRGLVSDRSNPTCGRILAHARTQVSAFRERIGLQLCVFKIGVTANPPFRFVDYVSKGFTEMWVVFAGSDLGMVHMLEAALILEFGPATGCQNALGTGGEGALNKKISDGPPFFVYVTGGRADQPRRVPCAHAVSIAKAAVDEDLTAADPMLIRLANVSTSDAESGAHAVFREAWLTAPVPISTANLAEDPAVRKWPYVKFSDWMRLLIDTGRLPRQLCGVRTVAEMRQRLRVFWFRFQALHPTHEVFVRAMHGQIDLSRAVPVWSHTDEGRTQKKLALLVLSVHGCLGRGTKQYLDDIQRDPDKRDGMGLNFIGPSWGTQFLFSVMMRGVWQKYPQALDKLVELFADDLSRCALEGVASTRNPNEIFFAVQLGTKGDLPALIKLGGFKRTYNRVPKTARSNTLCRGICHWCDAGREGDFPVFFEDLSSEPGWLGTAFINPPWDTEPTMLRGQLLEPGKPSFFFRLDLWHCFHCGVARVWLASAFIVLCNLGVIVGGSVDARFRSLTESYREFCARHRFAMHIQEFTRDNLGFDSEASWPVGKWNKGAASTHMMLFLENFMEDRVVGRTDDVLLLAIVSCRCCVQECFMVHVC</sequence>
<accession>A0A812K3J9</accession>
<protein>
    <submittedName>
        <fullName evidence="1">Uncharacterized protein</fullName>
    </submittedName>
</protein>
<evidence type="ECO:0000313" key="2">
    <source>
        <dbReference type="Proteomes" id="UP000649617"/>
    </source>
</evidence>
<name>A0A812K3J9_SYMPI</name>
<comment type="caution">
    <text evidence="1">The sequence shown here is derived from an EMBL/GenBank/DDBJ whole genome shotgun (WGS) entry which is preliminary data.</text>
</comment>
<evidence type="ECO:0000313" key="1">
    <source>
        <dbReference type="EMBL" id="CAE7216071.1"/>
    </source>
</evidence>
<reference evidence="1" key="1">
    <citation type="submission" date="2021-02" db="EMBL/GenBank/DDBJ databases">
        <authorList>
            <person name="Dougan E. K."/>
            <person name="Rhodes N."/>
            <person name="Thang M."/>
            <person name="Chan C."/>
        </authorList>
    </citation>
    <scope>NUCLEOTIDE SEQUENCE</scope>
</reference>